<reference evidence="1 2" key="1">
    <citation type="journal article" date="2022" name="Nat. Ecol. Evol.">
        <title>A masculinizing supergene underlies an exaggerated male reproductive morph in a spider.</title>
        <authorList>
            <person name="Hendrickx F."/>
            <person name="De Corte Z."/>
            <person name="Sonet G."/>
            <person name="Van Belleghem S.M."/>
            <person name="Kostlbacher S."/>
            <person name="Vangestel C."/>
        </authorList>
    </citation>
    <scope>NUCLEOTIDE SEQUENCE [LARGE SCALE GENOMIC DNA]</scope>
    <source>
        <strain evidence="1">W744_W776</strain>
    </source>
</reference>
<dbReference type="SUPFAM" id="SSF48726">
    <property type="entry name" value="Immunoglobulin"/>
    <property type="match status" value="1"/>
</dbReference>
<accession>A0AAV6TNA7</accession>
<dbReference type="InterPro" id="IPR036179">
    <property type="entry name" value="Ig-like_dom_sf"/>
</dbReference>
<evidence type="ECO:0000313" key="2">
    <source>
        <dbReference type="Proteomes" id="UP000827092"/>
    </source>
</evidence>
<name>A0AAV6TNA7_9ARAC</name>
<gene>
    <name evidence="1" type="ORF">JTE90_029425</name>
</gene>
<dbReference type="Proteomes" id="UP000827092">
    <property type="component" value="Unassembled WGS sequence"/>
</dbReference>
<sequence length="176" mass="19340">AQKIQILSKSSPGDVLSFASEESISMRLYPGMSMITGLCYAADLSIANFTWKFNNSVESMDVLSFSSEESISIATYIPRTEYDYGTLLCWGKNSVGVQKDPCVFIVIPAADPPKASSAWKFNNSVESMSMDVLSFASEESISIATYIPRTEYDYGTLLCLGKTLFCFCLTLTQSLT</sequence>
<dbReference type="AlphaFoldDB" id="A0AAV6TNA7"/>
<evidence type="ECO:0000313" key="1">
    <source>
        <dbReference type="EMBL" id="KAG8173257.1"/>
    </source>
</evidence>
<feature type="non-terminal residue" evidence="1">
    <location>
        <position position="1"/>
    </location>
</feature>
<evidence type="ECO:0008006" key="3">
    <source>
        <dbReference type="Google" id="ProtNLM"/>
    </source>
</evidence>
<organism evidence="1 2">
    <name type="scientific">Oedothorax gibbosus</name>
    <dbReference type="NCBI Taxonomy" id="931172"/>
    <lineage>
        <taxon>Eukaryota</taxon>
        <taxon>Metazoa</taxon>
        <taxon>Ecdysozoa</taxon>
        <taxon>Arthropoda</taxon>
        <taxon>Chelicerata</taxon>
        <taxon>Arachnida</taxon>
        <taxon>Araneae</taxon>
        <taxon>Araneomorphae</taxon>
        <taxon>Entelegynae</taxon>
        <taxon>Araneoidea</taxon>
        <taxon>Linyphiidae</taxon>
        <taxon>Erigoninae</taxon>
        <taxon>Oedothorax</taxon>
    </lineage>
</organism>
<dbReference type="PANTHER" id="PTHR23278">
    <property type="entry name" value="SIDESTEP PROTEIN"/>
    <property type="match status" value="1"/>
</dbReference>
<keyword evidence="2" id="KW-1185">Reference proteome</keyword>
<dbReference type="EMBL" id="JAFNEN010001941">
    <property type="protein sequence ID" value="KAG8173257.1"/>
    <property type="molecule type" value="Genomic_DNA"/>
</dbReference>
<dbReference type="PANTHER" id="PTHR23278:SF19">
    <property type="entry name" value="OBSCURIN"/>
    <property type="match status" value="1"/>
</dbReference>
<proteinExistence type="predicted"/>
<comment type="caution">
    <text evidence="1">The sequence shown here is derived from an EMBL/GenBank/DDBJ whole genome shotgun (WGS) entry which is preliminary data.</text>
</comment>
<protein>
    <recommendedName>
        <fullName evidence="3">Ig-like domain-containing protein</fullName>
    </recommendedName>
</protein>